<dbReference type="PANTHER" id="PTHR31658:SF0">
    <property type="entry name" value="CONSERVED OLIGOMERIC GOLGI COMPLEX SUBUNIT 1"/>
    <property type="match status" value="1"/>
</dbReference>
<evidence type="ECO:0000256" key="6">
    <source>
        <dbReference type="ARBA" id="ARBA00023034"/>
    </source>
</evidence>
<reference evidence="8" key="1">
    <citation type="submission" date="2018-04" db="EMBL/GenBank/DDBJ databases">
        <title>Whole genome sequencing of Hypsizygus marmoreus.</title>
        <authorList>
            <person name="Choi I.-G."/>
            <person name="Min B."/>
            <person name="Kim J.-G."/>
            <person name="Kim S."/>
            <person name="Oh Y.-L."/>
            <person name="Kong W.-S."/>
            <person name="Park H."/>
            <person name="Jeong J."/>
            <person name="Song E.-S."/>
        </authorList>
    </citation>
    <scope>NUCLEOTIDE SEQUENCE [LARGE SCALE GENOMIC DNA]</scope>
    <source>
        <strain evidence="8">51987-8</strain>
    </source>
</reference>
<dbReference type="GO" id="GO:0015031">
    <property type="term" value="P:protein transport"/>
    <property type="evidence" value="ECO:0007669"/>
    <property type="project" value="UniProtKB-KW"/>
</dbReference>
<keyword evidence="6" id="KW-0333">Golgi apparatus</keyword>
<evidence type="ECO:0000256" key="1">
    <source>
        <dbReference type="ARBA" id="ARBA00004395"/>
    </source>
</evidence>
<sequence>MSRRSSGLAASISAPAIGNGHINLPQAPEKQATRGNRSISMSVSKVPHLDDTQGAELDPDELFAKHTILEVKFVQQRLRADADAKQEELRLMVGERYRDLLQASTSIISIAQSSQRVKQALEETKEAILSQEEPPLPRRPAITGGSDSHLHTLQLLSAHVKLLLDAPEHLWRLIERKKYLPAAWLFLLARVVHRALVREDEQDEGAWSRQGVVVLEEFPLIQRQWDAVSQFRAQIIHKATISLREYSATVEDACATLLTLHLLDSRPLAETLSVFLTQRSKTLHTLLLWKYESNSANGHPPEQLKKKSAPELRKRPVHQVRDATHAALDAISQTVKTAESIFHENDSHPALIRHVLEYIQSDDHPPEPAQVLPPELYITTQTLLTTLPSSTHFLLLPPNLRSYKPYVDLNSSSSSIHSEQFTQKMNEWFRHSSSLLQSAVEKWFADLQSVKEVWSVRASTRGWLSASGLGTEEIAQTAVMLDELCQRRVIEIWNLKLTRTLESFGSSLDSTLSSLDDGSSLKQKQASPVDLLFHAPPLPTSTQASLGLVDTSFQKYKASLRRQIVGRTSLLDEVLATLESCARTIQQDLAYVTGVGDGAPEMVEQLEKKYQPDADALCANVLDKLELVAKAPIEDSSAIYSASSTECLVFFGQVSDELSSSSPFISQIGCQPFVIQDFRQKTAALHDRIIDRWRRQTVSRVVQENRRAFRPIYPTFSKLSKPSGPSSDLVQSLLSLSNAIQELGISRNPPRQRALVQATLYQFIMDLTGDGWEDNGVQSLYDLAFLRKLAIVQAVDWSDLPNVLELRIRAKLPPDIQEDDLKASATESLARTQTLFATLLPGHPPDAVDKVSALMPFGIPQVDQQFQPAIELAKPTSRFGLLLVGGT</sequence>
<dbReference type="GO" id="GO:0017119">
    <property type="term" value="C:Golgi transport complex"/>
    <property type="evidence" value="ECO:0007669"/>
    <property type="project" value="InterPro"/>
</dbReference>
<comment type="similarity">
    <text evidence="2">Belongs to the COG1 family.</text>
</comment>
<dbReference type="Pfam" id="PF08700">
    <property type="entry name" value="VPS51_Exo84_N"/>
    <property type="match status" value="1"/>
</dbReference>
<keyword evidence="7" id="KW-0472">Membrane</keyword>
<dbReference type="OrthoDB" id="46189at2759"/>
<comment type="subcellular location">
    <subcellularLocation>
        <location evidence="1">Golgi apparatus membrane</location>
        <topology evidence="1">Peripheral membrane protein</topology>
    </subcellularLocation>
</comment>
<comment type="caution">
    <text evidence="8">The sequence shown here is derived from an EMBL/GenBank/DDBJ whole genome shotgun (WGS) entry which is preliminary data.</text>
</comment>
<evidence type="ECO:0000256" key="4">
    <source>
        <dbReference type="ARBA" id="ARBA00022448"/>
    </source>
</evidence>
<protein>
    <recommendedName>
        <fullName evidence="3">Conserved oligomeric Golgi complex subunit 1</fullName>
    </recommendedName>
</protein>
<dbReference type="GO" id="GO:0000139">
    <property type="term" value="C:Golgi membrane"/>
    <property type="evidence" value="ECO:0007669"/>
    <property type="project" value="UniProtKB-SubCell"/>
</dbReference>
<evidence type="ECO:0000313" key="8">
    <source>
        <dbReference type="EMBL" id="RDB29071.1"/>
    </source>
</evidence>
<evidence type="ECO:0000256" key="2">
    <source>
        <dbReference type="ARBA" id="ARBA00006653"/>
    </source>
</evidence>
<gene>
    <name evidence="8" type="primary">Cog1</name>
    <name evidence="8" type="ORF">Hypma_015797</name>
</gene>
<dbReference type="EMBL" id="LUEZ02000010">
    <property type="protein sequence ID" value="RDB29071.1"/>
    <property type="molecule type" value="Genomic_DNA"/>
</dbReference>
<evidence type="ECO:0000256" key="7">
    <source>
        <dbReference type="ARBA" id="ARBA00023136"/>
    </source>
</evidence>
<dbReference type="GO" id="GO:0006891">
    <property type="term" value="P:intra-Golgi vesicle-mediated transport"/>
    <property type="evidence" value="ECO:0007669"/>
    <property type="project" value="InterPro"/>
</dbReference>
<evidence type="ECO:0000256" key="5">
    <source>
        <dbReference type="ARBA" id="ARBA00022927"/>
    </source>
</evidence>
<dbReference type="InterPro" id="IPR033370">
    <property type="entry name" value="COG1"/>
</dbReference>
<name>A0A369K370_HYPMA</name>
<proteinExistence type="inferred from homology"/>
<organism evidence="8 9">
    <name type="scientific">Hypsizygus marmoreus</name>
    <name type="common">White beech mushroom</name>
    <name type="synonym">Agaricus marmoreus</name>
    <dbReference type="NCBI Taxonomy" id="39966"/>
    <lineage>
        <taxon>Eukaryota</taxon>
        <taxon>Fungi</taxon>
        <taxon>Dikarya</taxon>
        <taxon>Basidiomycota</taxon>
        <taxon>Agaricomycotina</taxon>
        <taxon>Agaricomycetes</taxon>
        <taxon>Agaricomycetidae</taxon>
        <taxon>Agaricales</taxon>
        <taxon>Tricholomatineae</taxon>
        <taxon>Lyophyllaceae</taxon>
        <taxon>Hypsizygus</taxon>
    </lineage>
</organism>
<accession>A0A369K370</accession>
<evidence type="ECO:0000313" key="9">
    <source>
        <dbReference type="Proteomes" id="UP000076154"/>
    </source>
</evidence>
<dbReference type="Proteomes" id="UP000076154">
    <property type="component" value="Unassembled WGS sequence"/>
</dbReference>
<dbReference type="STRING" id="39966.A0A369K370"/>
<dbReference type="AlphaFoldDB" id="A0A369K370"/>
<keyword evidence="4" id="KW-0813">Transport</keyword>
<keyword evidence="9" id="KW-1185">Reference proteome</keyword>
<evidence type="ECO:0000256" key="3">
    <source>
        <dbReference type="ARBA" id="ARBA00020978"/>
    </source>
</evidence>
<dbReference type="PANTHER" id="PTHR31658">
    <property type="entry name" value="CONSERVED OLIGOMERIC GOLGI COMPLEX SUBUNIT 1"/>
    <property type="match status" value="1"/>
</dbReference>
<keyword evidence="5" id="KW-0653">Protein transport</keyword>
<dbReference type="InParanoid" id="A0A369K370"/>